<evidence type="ECO:0000313" key="4">
    <source>
        <dbReference type="Proteomes" id="UP000305196"/>
    </source>
</evidence>
<sequence length="262" mass="29612">MELWKQWKDLYDYIKNKKDIQNIINSDNKLCEIYPKYHTYITGIYKTYKKECCEGYNGNCPHEINFREWCKQEDILTELTCNKSSEAPVSSAESGQVIATNLKVSDGEEKIDEGQENAESEGLTQRGPKGEELGPQLTGDMQTENGPRGLVETKMLQTAGRRDLKGDDLMFTPNDANSHEAVIPNKVGTIGATVAGSSLFLLMMYKYTPLGSWVSTKILGRNKLMENMNKNNYDLLLNDAGNRKTSLNDPIYHIRYNSSTNN</sequence>
<dbReference type="Pfam" id="PF05795">
    <property type="entry name" value="Plasmodium_Vir"/>
    <property type="match status" value="1"/>
</dbReference>
<evidence type="ECO:0000256" key="1">
    <source>
        <dbReference type="SAM" id="MobiDB-lite"/>
    </source>
</evidence>
<dbReference type="VEuPathDB" id="PlasmoDB:PVX_009595"/>
<dbReference type="InterPro" id="IPR008780">
    <property type="entry name" value="Plasmodium_Vir"/>
</dbReference>
<gene>
    <name evidence="3" type="ORF">PVC01_000015100</name>
    <name evidence="2" type="ORF">PVW1_120012600</name>
</gene>
<dbReference type="Proteomes" id="UP000305196">
    <property type="component" value="Unassembled WGS sequence"/>
</dbReference>
<proteinExistence type="predicted"/>
<name>A0A1G4E279_PLAVI</name>
<dbReference type="VEuPathDB" id="PlasmoDB:PVW1_120012600"/>
<evidence type="ECO:0000313" key="3">
    <source>
        <dbReference type="EMBL" id="SCA59599.1"/>
    </source>
</evidence>
<evidence type="ECO:0000313" key="2">
    <source>
        <dbReference type="EMBL" id="CAG9473083.1"/>
    </source>
</evidence>
<dbReference type="VEuPathDB" id="PlasmoDB:PVPAM_060036900"/>
<dbReference type="AlphaFoldDB" id="A0A1G4E279"/>
<feature type="compositionally biased region" description="Acidic residues" evidence="1">
    <location>
        <begin position="109"/>
        <end position="119"/>
    </location>
</feature>
<accession>A0A1G4E279</accession>
<feature type="region of interest" description="Disordered" evidence="1">
    <location>
        <begin position="103"/>
        <end position="148"/>
    </location>
</feature>
<protein>
    <submittedName>
        <fullName evidence="2">(malaria parasite P. vivax) hypothetical protein</fullName>
    </submittedName>
    <submittedName>
        <fullName evidence="3">Vir protein, putative</fullName>
    </submittedName>
</protein>
<dbReference type="EMBL" id="FLYI01000008">
    <property type="protein sequence ID" value="SCA59599.1"/>
    <property type="molecule type" value="Genomic_DNA"/>
</dbReference>
<dbReference type="Proteomes" id="UP000779233">
    <property type="component" value="Unassembled WGS sequence"/>
</dbReference>
<dbReference type="VEuPathDB" id="PlasmoDB:PVP01_0009590"/>
<reference evidence="3 4" key="1">
    <citation type="submission" date="2016-07" db="EMBL/GenBank/DDBJ databases">
        <authorList>
            <consortium name="Pathogen Informatics"/>
        </authorList>
    </citation>
    <scope>NUCLEOTIDE SEQUENCE [LARGE SCALE GENOMIC DNA]</scope>
    <source>
        <strain evidence="2">PvW1</strain>
    </source>
</reference>
<organism evidence="3 4">
    <name type="scientific">Plasmodium vivax</name>
    <name type="common">malaria parasite P. vivax</name>
    <dbReference type="NCBI Taxonomy" id="5855"/>
    <lineage>
        <taxon>Eukaryota</taxon>
        <taxon>Sar</taxon>
        <taxon>Alveolata</taxon>
        <taxon>Apicomplexa</taxon>
        <taxon>Aconoidasida</taxon>
        <taxon>Haemosporida</taxon>
        <taxon>Plasmodiidae</taxon>
        <taxon>Plasmodium</taxon>
        <taxon>Plasmodium (Plasmodium)</taxon>
    </lineage>
</organism>
<dbReference type="EMBL" id="CAJZCX010000004">
    <property type="protein sequence ID" value="CAG9473083.1"/>
    <property type="molecule type" value="Genomic_DNA"/>
</dbReference>